<dbReference type="KEGG" id="dar:Daro_2669"/>
<dbReference type="HOGENOM" id="CLU_077425_0_0_4"/>
<organism evidence="1">
    <name type="scientific">Dechloromonas aromatica (strain RCB)</name>
    <dbReference type="NCBI Taxonomy" id="159087"/>
    <lineage>
        <taxon>Bacteria</taxon>
        <taxon>Pseudomonadati</taxon>
        <taxon>Pseudomonadota</taxon>
        <taxon>Betaproteobacteria</taxon>
        <taxon>Rhodocyclales</taxon>
        <taxon>Azonexaceae</taxon>
        <taxon>Dechloromonas</taxon>
    </lineage>
</organism>
<name>Q47CN2_DECAR</name>
<sequence>MFTTKFGPFDGGTWEELCQQVFKRKYQTEDYQQMPASPGDYGLEGFTLNSGWGFQCYCPSKHYNRKELYEKQRDKVTEDLGKLKTYKDDIQKRLGATKLSRWIFVTPEFDKNDLLAHARVKEVEVRSWSLPFLTEDFTVLLYDGDSFLVEINEIRSAAGEALIFDDAAPVLAELIGDQETYEQNVQRKTETRLGEKRDSENFTYKVQQLKQRTLESFLESEGFFRRIADSAPVSYVRLVRLINEYENHVADVSMTWSGTPEDLTTQVREGLERRINSELSPEFDETNASKVARLMIARWLAICELDYD</sequence>
<gene>
    <name evidence="1" type="ordered locus">Daro_2669</name>
</gene>
<accession>Q47CN2</accession>
<dbReference type="OrthoDB" id="2962756at2"/>
<evidence type="ECO:0000313" key="1">
    <source>
        <dbReference type="EMBL" id="AAZ47399.1"/>
    </source>
</evidence>
<dbReference type="AlphaFoldDB" id="Q47CN2"/>
<dbReference type="EMBL" id="CP000089">
    <property type="protein sequence ID" value="AAZ47399.1"/>
    <property type="molecule type" value="Genomic_DNA"/>
</dbReference>
<dbReference type="eggNOG" id="ENOG5030BD1">
    <property type="taxonomic scope" value="Bacteria"/>
</dbReference>
<reference evidence="1" key="1">
    <citation type="submission" date="2005-08" db="EMBL/GenBank/DDBJ databases">
        <title>Complete sequence of Dechloromonas aromatica RCB.</title>
        <authorList>
            <person name="Salinero K.K."/>
            <person name="Copeland A."/>
            <person name="Lucas S."/>
            <person name="Lapidus A."/>
            <person name="Barry K."/>
            <person name="Detter J.C."/>
            <person name="Glavina T."/>
            <person name="Hammon N."/>
            <person name="Israni S."/>
            <person name="Pitluck S."/>
            <person name="Di Bartolo G."/>
            <person name="Trong S."/>
            <person name="Schmutz J."/>
            <person name="Larimer F."/>
            <person name="Land M."/>
            <person name="Ivanova N."/>
            <person name="Richardson P."/>
        </authorList>
    </citation>
    <scope>NUCLEOTIDE SEQUENCE</scope>
    <source>
        <strain evidence="1">RCB</strain>
    </source>
</reference>
<protein>
    <submittedName>
        <fullName evidence="1">Uncharacterized protein</fullName>
    </submittedName>
</protein>
<dbReference type="STRING" id="159087.Daro_2669"/>
<proteinExistence type="predicted"/>